<feature type="domain" description="DUF2314" evidence="1">
    <location>
        <begin position="329"/>
        <end position="404"/>
    </location>
</feature>
<keyword evidence="5" id="KW-1185">Reference proteome</keyword>
<evidence type="ECO:0000259" key="2">
    <source>
        <dbReference type="Pfam" id="PF13218"/>
    </source>
</evidence>
<dbReference type="Pfam" id="PF22789">
    <property type="entry name" value="DUF4026_C"/>
    <property type="match status" value="1"/>
</dbReference>
<proteinExistence type="predicted"/>
<organism evidence="4 5">
    <name type="scientific">Succinivibrio dextrinosolvens DSM 3072</name>
    <dbReference type="NCBI Taxonomy" id="1123324"/>
    <lineage>
        <taxon>Bacteria</taxon>
        <taxon>Pseudomonadati</taxon>
        <taxon>Pseudomonadota</taxon>
        <taxon>Gammaproteobacteria</taxon>
        <taxon>Aeromonadales</taxon>
        <taxon>Succinivibrionaceae</taxon>
        <taxon>Succinivibrio</taxon>
    </lineage>
</organism>
<feature type="domain" description="DUF4026" evidence="3">
    <location>
        <begin position="157"/>
        <end position="270"/>
    </location>
</feature>
<dbReference type="InterPro" id="IPR053886">
    <property type="entry name" value="DUF4026_middle"/>
</dbReference>
<dbReference type="Pfam" id="PF10077">
    <property type="entry name" value="DUF2314"/>
    <property type="match status" value="1"/>
</dbReference>
<dbReference type="InterPro" id="IPR025102">
    <property type="entry name" value="DUF4026_N"/>
</dbReference>
<dbReference type="Pfam" id="PF13218">
    <property type="entry name" value="DUF4026_N"/>
    <property type="match status" value="1"/>
</dbReference>
<accession>A0A1T4UVJ1</accession>
<dbReference type="AlphaFoldDB" id="A0A1T4UVJ1"/>
<evidence type="ECO:0000313" key="4">
    <source>
        <dbReference type="EMBL" id="SKA56707.1"/>
    </source>
</evidence>
<dbReference type="EMBL" id="FUXX01000001">
    <property type="protein sequence ID" value="SKA56707.1"/>
    <property type="molecule type" value="Genomic_DNA"/>
</dbReference>
<name>A0A1T4UVJ1_9GAMM</name>
<dbReference type="Proteomes" id="UP000242432">
    <property type="component" value="Unassembled WGS sequence"/>
</dbReference>
<evidence type="ECO:0000259" key="3">
    <source>
        <dbReference type="Pfam" id="PF22789"/>
    </source>
</evidence>
<evidence type="ECO:0000259" key="1">
    <source>
        <dbReference type="Pfam" id="PF10077"/>
    </source>
</evidence>
<reference evidence="5" key="1">
    <citation type="submission" date="2017-02" db="EMBL/GenBank/DDBJ databases">
        <authorList>
            <person name="Varghese N."/>
            <person name="Submissions S."/>
        </authorList>
    </citation>
    <scope>NUCLEOTIDE SEQUENCE [LARGE SCALE GENOMIC DNA]</scope>
    <source>
        <strain evidence="5">DSM 3072</strain>
    </source>
</reference>
<sequence length="413" mass="48020">MKESSYMIVIPKNEEDMHDPKKPLENLMQNEDIQIMDINTDEERGLILKLKLDDNEYEVDLDPTEIDIPDMVRPAHVFSEEEIRQIDEARMGLGVNMDFKGNSKKCFHDQLRIINAMFPNEILAVMDCPAEKLLSGKWVSFAAESKTLPAPRYLFTVQAVSNGDDEIWLHTHGLRRCGLYDLEILCSSKNMYEEHYRIIETFAYRMLDDNEIIEPGEPVFIGQADDRYLVCTAVDWKEALSFYPQATVGTEEDRAEDEDNYHSEDTYVLMMYMGPDDAKAKEYTPVQEFDSYLEQNPIFMISNEETRRMSDLAIERLPYLIKAAENKDNVIIVKIALQKDEEFVDEDSEKEHIWFELKEIKKDSIVAELTQDAYFVKGIKEGDIGTYPFEDITDWEIFSQGNCYTPDDVYRLA</sequence>
<dbReference type="InterPro" id="IPR018756">
    <property type="entry name" value="DUF2314"/>
</dbReference>
<dbReference type="RefSeq" id="WP_078927738.1">
    <property type="nucleotide sequence ID" value="NZ_FUXX01000001.1"/>
</dbReference>
<feature type="domain" description="DUF4026" evidence="2">
    <location>
        <begin position="5"/>
        <end position="149"/>
    </location>
</feature>
<protein>
    <submittedName>
        <fullName evidence="4">Uncharacterized protein</fullName>
    </submittedName>
</protein>
<evidence type="ECO:0000313" key="5">
    <source>
        <dbReference type="Proteomes" id="UP000242432"/>
    </source>
</evidence>
<gene>
    <name evidence="4" type="ORF">SAMN02745213_00064</name>
</gene>